<accession>A0ABT9QS04</accession>
<keyword evidence="2" id="KW-1185">Reference proteome</keyword>
<protein>
    <submittedName>
        <fullName evidence="1">Uncharacterized protein</fullName>
    </submittedName>
</protein>
<name>A0ABT9QS04_9ACTN</name>
<evidence type="ECO:0000313" key="2">
    <source>
        <dbReference type="Proteomes" id="UP001225356"/>
    </source>
</evidence>
<dbReference type="Proteomes" id="UP001225356">
    <property type="component" value="Unassembled WGS sequence"/>
</dbReference>
<reference evidence="1 2" key="1">
    <citation type="submission" date="2023-07" db="EMBL/GenBank/DDBJ databases">
        <title>Sequencing the genomes of 1000 actinobacteria strains.</title>
        <authorList>
            <person name="Klenk H.-P."/>
        </authorList>
    </citation>
    <scope>NUCLEOTIDE SEQUENCE [LARGE SCALE GENOMIC DNA]</scope>
    <source>
        <strain evidence="1 2">DSM 46740</strain>
    </source>
</reference>
<sequence>MHTRWRSGPGLPGRIGDRYTRFAAIWMIPPGVAA</sequence>
<evidence type="ECO:0000313" key="1">
    <source>
        <dbReference type="EMBL" id="MDP9848824.1"/>
    </source>
</evidence>
<dbReference type="EMBL" id="JAUSQU010000001">
    <property type="protein sequence ID" value="MDP9848824.1"/>
    <property type="molecule type" value="Genomic_DNA"/>
</dbReference>
<comment type="caution">
    <text evidence="1">The sequence shown here is derived from an EMBL/GenBank/DDBJ whole genome shotgun (WGS) entry which is preliminary data.</text>
</comment>
<gene>
    <name evidence="1" type="ORF">J2853_008035</name>
</gene>
<organism evidence="1 2">
    <name type="scientific">Streptosporangium lutulentum</name>
    <dbReference type="NCBI Taxonomy" id="1461250"/>
    <lineage>
        <taxon>Bacteria</taxon>
        <taxon>Bacillati</taxon>
        <taxon>Actinomycetota</taxon>
        <taxon>Actinomycetes</taxon>
        <taxon>Streptosporangiales</taxon>
        <taxon>Streptosporangiaceae</taxon>
        <taxon>Streptosporangium</taxon>
    </lineage>
</organism>
<proteinExistence type="predicted"/>